<accession>A0A8U0HTC8</accession>
<feature type="domain" description="DUF7344" evidence="1">
    <location>
        <begin position="12"/>
        <end position="84"/>
    </location>
</feature>
<dbReference type="InterPro" id="IPR055768">
    <property type="entry name" value="DUF7344"/>
</dbReference>
<dbReference type="RefSeq" id="WP_248650195.1">
    <property type="nucleotide sequence ID" value="NZ_CP096659.1"/>
</dbReference>
<reference evidence="2 3" key="1">
    <citation type="submission" date="2022-04" db="EMBL/GenBank/DDBJ databases">
        <title>Diverse halophilic archaea isolated from saline environments.</title>
        <authorList>
            <person name="Cui H.-L."/>
        </authorList>
    </citation>
    <scope>NUCLEOTIDE SEQUENCE [LARGE SCALE GENOMIC DNA]</scope>
    <source>
        <strain evidence="2 3">XZYJT49</strain>
    </source>
</reference>
<dbReference type="Gene3D" id="1.10.10.10">
    <property type="entry name" value="Winged helix-like DNA-binding domain superfamily/Winged helix DNA-binding domain"/>
    <property type="match status" value="1"/>
</dbReference>
<dbReference type="Proteomes" id="UP000830729">
    <property type="component" value="Chromosome"/>
</dbReference>
<dbReference type="GeneID" id="72186855"/>
<proteinExistence type="predicted"/>
<protein>
    <recommendedName>
        <fullName evidence="1">DUF7344 domain-containing protein</fullName>
    </recommendedName>
</protein>
<evidence type="ECO:0000313" key="2">
    <source>
        <dbReference type="EMBL" id="UPV74148.1"/>
    </source>
</evidence>
<dbReference type="Pfam" id="PF24035">
    <property type="entry name" value="DUF7344"/>
    <property type="match status" value="1"/>
</dbReference>
<organism evidence="2 3">
    <name type="scientific">Halorussus limi</name>
    <dbReference type="NCBI Taxonomy" id="2938695"/>
    <lineage>
        <taxon>Archaea</taxon>
        <taxon>Methanobacteriati</taxon>
        <taxon>Methanobacteriota</taxon>
        <taxon>Stenosarchaea group</taxon>
        <taxon>Halobacteria</taxon>
        <taxon>Halobacteriales</taxon>
        <taxon>Haladaptataceae</taxon>
        <taxon>Halorussus</taxon>
    </lineage>
</organism>
<gene>
    <name evidence="2" type="ORF">M0R89_16610</name>
</gene>
<evidence type="ECO:0000313" key="3">
    <source>
        <dbReference type="Proteomes" id="UP000830729"/>
    </source>
</evidence>
<dbReference type="AlphaFoldDB" id="A0A8U0HTC8"/>
<dbReference type="EMBL" id="CP096659">
    <property type="protein sequence ID" value="UPV74148.1"/>
    <property type="molecule type" value="Genomic_DNA"/>
</dbReference>
<dbReference type="InterPro" id="IPR036388">
    <property type="entry name" value="WH-like_DNA-bd_sf"/>
</dbReference>
<evidence type="ECO:0000259" key="1">
    <source>
        <dbReference type="Pfam" id="PF24035"/>
    </source>
</evidence>
<dbReference type="KEGG" id="halx:M0R89_16610"/>
<keyword evidence="3" id="KW-1185">Reference proteome</keyword>
<name>A0A8U0HTC8_9EURY</name>
<sequence length="107" mass="11759">MTDSRLDPILGALAHPRRIAVMRCLTSEYLPIPVPSFATYLALSLFADAEADDFEEFRSEVHDSLYHVHLPILAEAGIVDYDPDLADGVIDEGPEFETAVALLEASE</sequence>